<dbReference type="InterPro" id="IPR000515">
    <property type="entry name" value="MetI-like"/>
</dbReference>
<evidence type="ECO:0000313" key="10">
    <source>
        <dbReference type="Proteomes" id="UP001230005"/>
    </source>
</evidence>
<keyword evidence="5 7" id="KW-1133">Transmembrane helix</keyword>
<feature type="transmembrane region" description="Helical" evidence="7">
    <location>
        <begin position="80"/>
        <end position="99"/>
    </location>
</feature>
<comment type="caution">
    <text evidence="9">The sequence shown here is derived from an EMBL/GenBank/DDBJ whole genome shotgun (WGS) entry which is preliminary data.</text>
</comment>
<dbReference type="CDD" id="cd06261">
    <property type="entry name" value="TM_PBP2"/>
    <property type="match status" value="1"/>
</dbReference>
<evidence type="ECO:0000256" key="4">
    <source>
        <dbReference type="ARBA" id="ARBA00022692"/>
    </source>
</evidence>
<evidence type="ECO:0000256" key="3">
    <source>
        <dbReference type="ARBA" id="ARBA00022475"/>
    </source>
</evidence>
<dbReference type="Gene3D" id="1.10.3720.10">
    <property type="entry name" value="MetI-like"/>
    <property type="match status" value="1"/>
</dbReference>
<accession>A0ABT9ZPN3</accession>
<evidence type="ECO:0000256" key="7">
    <source>
        <dbReference type="RuleBase" id="RU363032"/>
    </source>
</evidence>
<reference evidence="9 10" key="1">
    <citation type="submission" date="2023-07" db="EMBL/GenBank/DDBJ databases">
        <title>Genomic Encyclopedia of Type Strains, Phase IV (KMG-IV): sequencing the most valuable type-strain genomes for metagenomic binning, comparative biology and taxonomic classification.</title>
        <authorList>
            <person name="Goeker M."/>
        </authorList>
    </citation>
    <scope>NUCLEOTIDE SEQUENCE [LARGE SCALE GENOMIC DNA]</scope>
    <source>
        <strain evidence="9 10">DSM 9768</strain>
    </source>
</reference>
<evidence type="ECO:0000256" key="5">
    <source>
        <dbReference type="ARBA" id="ARBA00022989"/>
    </source>
</evidence>
<protein>
    <submittedName>
        <fullName evidence="9">Multiple sugar transport system permease protein</fullName>
    </submittedName>
</protein>
<name>A0ABT9ZPN3_9BACI</name>
<evidence type="ECO:0000256" key="6">
    <source>
        <dbReference type="ARBA" id="ARBA00023136"/>
    </source>
</evidence>
<keyword evidence="4 7" id="KW-0812">Transmembrane</keyword>
<keyword evidence="2 7" id="KW-0813">Transport</keyword>
<proteinExistence type="inferred from homology"/>
<dbReference type="PROSITE" id="PS50928">
    <property type="entry name" value="ABC_TM1"/>
    <property type="match status" value="1"/>
</dbReference>
<dbReference type="Proteomes" id="UP001230005">
    <property type="component" value="Unassembled WGS sequence"/>
</dbReference>
<dbReference type="EMBL" id="JAUSUG010000002">
    <property type="protein sequence ID" value="MDQ0253199.1"/>
    <property type="molecule type" value="Genomic_DNA"/>
</dbReference>
<dbReference type="PANTHER" id="PTHR43744">
    <property type="entry name" value="ABC TRANSPORTER PERMEASE PROTEIN MG189-RELATED-RELATED"/>
    <property type="match status" value="1"/>
</dbReference>
<feature type="transmembrane region" description="Helical" evidence="7">
    <location>
        <begin position="188"/>
        <end position="213"/>
    </location>
</feature>
<dbReference type="RefSeq" id="WP_307321537.1">
    <property type="nucleotide sequence ID" value="NZ_JAUSUG010000002.1"/>
</dbReference>
<gene>
    <name evidence="9" type="ORF">J2S74_000571</name>
</gene>
<keyword evidence="10" id="KW-1185">Reference proteome</keyword>
<comment type="similarity">
    <text evidence="7">Belongs to the binding-protein-dependent transport system permease family.</text>
</comment>
<dbReference type="SUPFAM" id="SSF161098">
    <property type="entry name" value="MetI-like"/>
    <property type="match status" value="1"/>
</dbReference>
<dbReference type="PANTHER" id="PTHR43744:SF6">
    <property type="entry name" value="ABC TRANSPORTER PERMEASE PROTEIN YESQ-RELATED"/>
    <property type="match status" value="1"/>
</dbReference>
<feature type="transmembrane region" description="Helical" evidence="7">
    <location>
        <begin position="147"/>
        <end position="167"/>
    </location>
</feature>
<feature type="transmembrane region" description="Helical" evidence="7">
    <location>
        <begin position="247"/>
        <end position="268"/>
    </location>
</feature>
<evidence type="ECO:0000256" key="1">
    <source>
        <dbReference type="ARBA" id="ARBA00004651"/>
    </source>
</evidence>
<feature type="transmembrane region" description="Helical" evidence="7">
    <location>
        <begin position="12"/>
        <end position="34"/>
    </location>
</feature>
<evidence type="ECO:0000259" key="8">
    <source>
        <dbReference type="PROSITE" id="PS50928"/>
    </source>
</evidence>
<feature type="domain" description="ABC transmembrane type-1" evidence="8">
    <location>
        <begin position="76"/>
        <end position="268"/>
    </location>
</feature>
<keyword evidence="3" id="KW-1003">Cell membrane</keyword>
<dbReference type="Pfam" id="PF00528">
    <property type="entry name" value="BPD_transp_1"/>
    <property type="match status" value="1"/>
</dbReference>
<evidence type="ECO:0000256" key="2">
    <source>
        <dbReference type="ARBA" id="ARBA00022448"/>
    </source>
</evidence>
<comment type="subcellular location">
    <subcellularLocation>
        <location evidence="1 7">Cell membrane</location>
        <topology evidence="1 7">Multi-pass membrane protein</topology>
    </subcellularLocation>
</comment>
<sequence length="282" mass="31767">MNKNNQRLLRDVIYYVFVTAFGFLMIYPILWMFASSVKPATEIFNNAISLIPSVVMWENYPIGWQGFGRTGFDVFFRNSAIVTTLVVIGTVFSASIVAYGFARINFKFKKILFACLMATVMLPVQITLIPQYILFHNIGWVNTFYPLIVPAFLGGAPFFVFLLIQFIRGIPRELDEAAIVDGCSTIGVFWRIILPLLKPALVTVALFSFMWTWDDFLGPLIYLNSANLHTVTIGLRNFMDADGGTNWGPLLAMSSLSLVPQFILFAFFQKYLVQGIATTGLK</sequence>
<dbReference type="InterPro" id="IPR035906">
    <property type="entry name" value="MetI-like_sf"/>
</dbReference>
<keyword evidence="6 7" id="KW-0472">Membrane</keyword>
<keyword evidence="9" id="KW-0762">Sugar transport</keyword>
<evidence type="ECO:0000313" key="9">
    <source>
        <dbReference type="EMBL" id="MDQ0253199.1"/>
    </source>
</evidence>
<feature type="transmembrane region" description="Helical" evidence="7">
    <location>
        <begin position="111"/>
        <end position="135"/>
    </location>
</feature>
<organism evidence="9 10">
    <name type="scientific">Evansella vedderi</name>
    <dbReference type="NCBI Taxonomy" id="38282"/>
    <lineage>
        <taxon>Bacteria</taxon>
        <taxon>Bacillati</taxon>
        <taxon>Bacillota</taxon>
        <taxon>Bacilli</taxon>
        <taxon>Bacillales</taxon>
        <taxon>Bacillaceae</taxon>
        <taxon>Evansella</taxon>
    </lineage>
</organism>